<accession>A0A6J7HSU9</accession>
<dbReference type="EMBL" id="CAFBMK010000114">
    <property type="protein sequence ID" value="CAB4922628.1"/>
    <property type="molecule type" value="Genomic_DNA"/>
</dbReference>
<proteinExistence type="predicted"/>
<reference evidence="2" key="1">
    <citation type="submission" date="2020-05" db="EMBL/GenBank/DDBJ databases">
        <authorList>
            <person name="Chiriac C."/>
            <person name="Salcher M."/>
            <person name="Ghai R."/>
            <person name="Kavagutti S V."/>
        </authorList>
    </citation>
    <scope>NUCLEOTIDE SEQUENCE</scope>
</reference>
<feature type="region of interest" description="Disordered" evidence="1">
    <location>
        <begin position="70"/>
        <end position="103"/>
    </location>
</feature>
<feature type="region of interest" description="Disordered" evidence="1">
    <location>
        <begin position="1"/>
        <end position="29"/>
    </location>
</feature>
<name>A0A6J7HSU9_9ZZZZ</name>
<organism evidence="2">
    <name type="scientific">freshwater metagenome</name>
    <dbReference type="NCBI Taxonomy" id="449393"/>
    <lineage>
        <taxon>unclassified sequences</taxon>
        <taxon>metagenomes</taxon>
        <taxon>ecological metagenomes</taxon>
    </lineage>
</organism>
<sequence length="112" mass="11312">MAEPIFEASGQETGSRVPAPSCASEQAPSPFAAEGEIAVPCGSVTETFRTCAVAGPPRCGLCGTARSTAYPDGWPAARDSGATDSEGENASPPQPPTENGVEATVLYCPGRP</sequence>
<evidence type="ECO:0000256" key="1">
    <source>
        <dbReference type="SAM" id="MobiDB-lite"/>
    </source>
</evidence>
<gene>
    <name evidence="2" type="ORF">UFOPK3564_01926</name>
</gene>
<protein>
    <submittedName>
        <fullName evidence="2">Unannotated protein</fullName>
    </submittedName>
</protein>
<evidence type="ECO:0000313" key="2">
    <source>
        <dbReference type="EMBL" id="CAB4922628.1"/>
    </source>
</evidence>
<dbReference type="AlphaFoldDB" id="A0A6J7HSU9"/>